<evidence type="ECO:0000256" key="1">
    <source>
        <dbReference type="ARBA" id="ARBA00004141"/>
    </source>
</evidence>
<feature type="transmembrane region" description="Helical" evidence="7">
    <location>
        <begin position="45"/>
        <end position="69"/>
    </location>
</feature>
<keyword evidence="4" id="KW-0378">Hydrolase</keyword>
<keyword evidence="10" id="KW-1185">Reference proteome</keyword>
<evidence type="ECO:0000256" key="3">
    <source>
        <dbReference type="ARBA" id="ARBA00022692"/>
    </source>
</evidence>
<dbReference type="GO" id="GO:0006508">
    <property type="term" value="P:proteolysis"/>
    <property type="evidence" value="ECO:0007669"/>
    <property type="project" value="UniProtKB-KW"/>
</dbReference>
<name>A0AAE3EN78_9FLAO</name>
<feature type="transmembrane region" description="Helical" evidence="7">
    <location>
        <begin position="201"/>
        <end position="217"/>
    </location>
</feature>
<reference evidence="9" key="1">
    <citation type="submission" date="2022-01" db="EMBL/GenBank/DDBJ databases">
        <title>Draft genome sequence of Sabulilitoribacter arenilitoris KCTC 52401.</title>
        <authorList>
            <person name="Oh J.-S."/>
        </authorList>
    </citation>
    <scope>NUCLEOTIDE SEQUENCE</scope>
    <source>
        <strain evidence="9">HMF6543</strain>
    </source>
</reference>
<evidence type="ECO:0000256" key="6">
    <source>
        <dbReference type="ARBA" id="ARBA00023136"/>
    </source>
</evidence>
<dbReference type="Proteomes" id="UP001199795">
    <property type="component" value="Unassembled WGS sequence"/>
</dbReference>
<evidence type="ECO:0000313" key="9">
    <source>
        <dbReference type="EMBL" id="MCF7568061.1"/>
    </source>
</evidence>
<comment type="similarity">
    <text evidence="2">Belongs to the peptidase S54 family.</text>
</comment>
<protein>
    <submittedName>
        <fullName evidence="9">Rhomboid family intramembrane serine protease</fullName>
    </submittedName>
</protein>
<sequence length="223" mass="24830">MGKLDLVTIIIIATNVIISYKGFGDYSFFEKYKFNVGAVKRGEQIRLFSSGFLHADNAHLFFNMFALYLFSGQVIYEVGKFNFLIIYFGSLLAGSLLSLYFHKNEYHYSAVGASGAVTGILYSAILLNPERLYYFLFLPPRIGSVDLGIPGYILGIGYLLYSIYGMKNRIGNIGHDAHFGGAVGGYIITLVLSPWLFKTNLLMIGLLALPIVLLYVLKKMGKI</sequence>
<dbReference type="SUPFAM" id="SSF144091">
    <property type="entry name" value="Rhomboid-like"/>
    <property type="match status" value="1"/>
</dbReference>
<feature type="domain" description="Peptidase S54 rhomboid" evidence="8">
    <location>
        <begin position="42"/>
        <end position="194"/>
    </location>
</feature>
<feature type="transmembrane region" description="Helical" evidence="7">
    <location>
        <begin position="6"/>
        <end position="24"/>
    </location>
</feature>
<comment type="subcellular location">
    <subcellularLocation>
        <location evidence="1">Membrane</location>
        <topology evidence="1">Multi-pass membrane protein</topology>
    </subcellularLocation>
</comment>
<proteinExistence type="inferred from homology"/>
<comment type="caution">
    <text evidence="9">The sequence shown here is derived from an EMBL/GenBank/DDBJ whole genome shotgun (WGS) entry which is preliminary data.</text>
</comment>
<dbReference type="Pfam" id="PF01694">
    <property type="entry name" value="Rhomboid"/>
    <property type="match status" value="1"/>
</dbReference>
<feature type="transmembrane region" description="Helical" evidence="7">
    <location>
        <begin position="108"/>
        <end position="127"/>
    </location>
</feature>
<dbReference type="InterPro" id="IPR035952">
    <property type="entry name" value="Rhomboid-like_sf"/>
</dbReference>
<dbReference type="GO" id="GO:0004252">
    <property type="term" value="F:serine-type endopeptidase activity"/>
    <property type="evidence" value="ECO:0007669"/>
    <property type="project" value="InterPro"/>
</dbReference>
<dbReference type="PANTHER" id="PTHR43731:SF14">
    <property type="entry name" value="PRESENILIN-ASSOCIATED RHOMBOID-LIKE PROTEIN, MITOCHONDRIAL"/>
    <property type="match status" value="1"/>
</dbReference>
<dbReference type="RefSeq" id="WP_237239405.1">
    <property type="nucleotide sequence ID" value="NZ_JAKKDU010000006.1"/>
</dbReference>
<dbReference type="InterPro" id="IPR022764">
    <property type="entry name" value="Peptidase_S54_rhomboid_dom"/>
</dbReference>
<dbReference type="AlphaFoldDB" id="A0AAE3EN78"/>
<evidence type="ECO:0000256" key="5">
    <source>
        <dbReference type="ARBA" id="ARBA00022989"/>
    </source>
</evidence>
<gene>
    <name evidence="9" type="ORF">L3X37_06740</name>
</gene>
<dbReference type="GO" id="GO:0016020">
    <property type="term" value="C:membrane"/>
    <property type="evidence" value="ECO:0007669"/>
    <property type="project" value="UniProtKB-SubCell"/>
</dbReference>
<evidence type="ECO:0000259" key="8">
    <source>
        <dbReference type="Pfam" id="PF01694"/>
    </source>
</evidence>
<evidence type="ECO:0000256" key="2">
    <source>
        <dbReference type="ARBA" id="ARBA00009045"/>
    </source>
</evidence>
<evidence type="ECO:0000256" key="7">
    <source>
        <dbReference type="SAM" id="Phobius"/>
    </source>
</evidence>
<keyword evidence="6 7" id="KW-0472">Membrane</keyword>
<dbReference type="Gene3D" id="1.20.1540.10">
    <property type="entry name" value="Rhomboid-like"/>
    <property type="match status" value="1"/>
</dbReference>
<organism evidence="9 10">
    <name type="scientific">Wocania arenilitoris</name>
    <dbReference type="NCBI Taxonomy" id="2044858"/>
    <lineage>
        <taxon>Bacteria</taxon>
        <taxon>Pseudomonadati</taxon>
        <taxon>Bacteroidota</taxon>
        <taxon>Flavobacteriia</taxon>
        <taxon>Flavobacteriales</taxon>
        <taxon>Flavobacteriaceae</taxon>
        <taxon>Wocania</taxon>
    </lineage>
</organism>
<dbReference type="EMBL" id="JAKKDU010000006">
    <property type="protein sequence ID" value="MCF7568061.1"/>
    <property type="molecule type" value="Genomic_DNA"/>
</dbReference>
<keyword evidence="3 7" id="KW-0812">Transmembrane</keyword>
<evidence type="ECO:0000313" key="10">
    <source>
        <dbReference type="Proteomes" id="UP001199795"/>
    </source>
</evidence>
<dbReference type="InterPro" id="IPR050925">
    <property type="entry name" value="Rhomboid_protease_S54"/>
</dbReference>
<keyword evidence="5 7" id="KW-1133">Transmembrane helix</keyword>
<feature type="transmembrane region" description="Helical" evidence="7">
    <location>
        <begin position="81"/>
        <end position="101"/>
    </location>
</feature>
<keyword evidence="9" id="KW-0645">Protease</keyword>
<accession>A0AAE3EN78</accession>
<evidence type="ECO:0000256" key="4">
    <source>
        <dbReference type="ARBA" id="ARBA00022801"/>
    </source>
</evidence>
<feature type="transmembrane region" description="Helical" evidence="7">
    <location>
        <begin position="147"/>
        <end position="165"/>
    </location>
</feature>
<feature type="transmembrane region" description="Helical" evidence="7">
    <location>
        <begin position="177"/>
        <end position="195"/>
    </location>
</feature>
<dbReference type="PANTHER" id="PTHR43731">
    <property type="entry name" value="RHOMBOID PROTEASE"/>
    <property type="match status" value="1"/>
</dbReference>